<feature type="region of interest" description="Disordered" evidence="1">
    <location>
        <begin position="23"/>
        <end position="51"/>
    </location>
</feature>
<protein>
    <submittedName>
        <fullName evidence="2">Uncharacterized protein</fullName>
    </submittedName>
</protein>
<dbReference type="RefSeq" id="WP_130092008.1">
    <property type="nucleotide sequence ID" value="NZ_SETE01000001.1"/>
</dbReference>
<organism evidence="2 3">
    <name type="scientific">Brumimicrobium glaciale</name>
    <dbReference type="NCBI Taxonomy" id="200475"/>
    <lineage>
        <taxon>Bacteria</taxon>
        <taxon>Pseudomonadati</taxon>
        <taxon>Bacteroidota</taxon>
        <taxon>Flavobacteriia</taxon>
        <taxon>Flavobacteriales</taxon>
        <taxon>Crocinitomicaceae</taxon>
        <taxon>Brumimicrobium</taxon>
    </lineage>
</organism>
<sequence length="159" mass="18056">MKHVILTLGIFGLAFLTSCDNTTEAEPQETVEQEHPAGEEHPSAEASHDHGEIALNNGEKWKVNEEMKPFVMKGQELVTTYLDSGDEDFKSLAENVAAQNKQLISSCTMDGTSHDELHKWLHPHLELTKELQNTETMDQANHNVKSLMESYNEYHKYFN</sequence>
<accession>A0A4V1WG67</accession>
<feature type="compositionally biased region" description="Basic and acidic residues" evidence="1">
    <location>
        <begin position="32"/>
        <end position="51"/>
    </location>
</feature>
<evidence type="ECO:0000256" key="1">
    <source>
        <dbReference type="SAM" id="MobiDB-lite"/>
    </source>
</evidence>
<evidence type="ECO:0000313" key="2">
    <source>
        <dbReference type="EMBL" id="RYM35641.1"/>
    </source>
</evidence>
<comment type="caution">
    <text evidence="2">The sequence shown here is derived from an EMBL/GenBank/DDBJ whole genome shotgun (WGS) entry which is preliminary data.</text>
</comment>
<evidence type="ECO:0000313" key="3">
    <source>
        <dbReference type="Proteomes" id="UP000293952"/>
    </source>
</evidence>
<keyword evidence="3" id="KW-1185">Reference proteome</keyword>
<gene>
    <name evidence="2" type="ORF">ERX46_01225</name>
</gene>
<proteinExistence type="predicted"/>
<dbReference type="PROSITE" id="PS51257">
    <property type="entry name" value="PROKAR_LIPOPROTEIN"/>
    <property type="match status" value="1"/>
</dbReference>
<dbReference type="Proteomes" id="UP000293952">
    <property type="component" value="Unassembled WGS sequence"/>
</dbReference>
<dbReference type="EMBL" id="SETE01000001">
    <property type="protein sequence ID" value="RYM35641.1"/>
    <property type="molecule type" value="Genomic_DNA"/>
</dbReference>
<name>A0A4V1WG67_9FLAO</name>
<dbReference type="AlphaFoldDB" id="A0A4V1WG67"/>
<dbReference type="OrthoDB" id="1440611at2"/>
<reference evidence="2 3" key="1">
    <citation type="submission" date="2019-02" db="EMBL/GenBank/DDBJ databases">
        <title>Genome sequence of the sea-ice species Brumimicrobium glaciale.</title>
        <authorList>
            <person name="Bowman J.P."/>
        </authorList>
    </citation>
    <scope>NUCLEOTIDE SEQUENCE [LARGE SCALE GENOMIC DNA]</scope>
    <source>
        <strain evidence="2 3">IC156</strain>
    </source>
</reference>